<dbReference type="Proteomes" id="UP000298787">
    <property type="component" value="Chromosome 11"/>
</dbReference>
<keyword evidence="3" id="KW-0489">Methyltransferase</keyword>
<reference evidence="3 4" key="1">
    <citation type="submission" date="2019-01" db="EMBL/GenBank/DDBJ databases">
        <title>Genome Assembly of Collichthys lucidus.</title>
        <authorList>
            <person name="Cai M."/>
            <person name="Xiao S."/>
        </authorList>
    </citation>
    <scope>NUCLEOTIDE SEQUENCE [LARGE SCALE GENOMIC DNA]</scope>
    <source>
        <strain evidence="3">JT15FE1705JMU</strain>
        <tissue evidence="3">Muscle</tissue>
    </source>
</reference>
<dbReference type="InterPro" id="IPR036589">
    <property type="entry name" value="HCY_dom_sf"/>
</dbReference>
<organism evidence="3 4">
    <name type="scientific">Collichthys lucidus</name>
    <name type="common">Big head croaker</name>
    <name type="synonym">Sciaena lucida</name>
    <dbReference type="NCBI Taxonomy" id="240159"/>
    <lineage>
        <taxon>Eukaryota</taxon>
        <taxon>Metazoa</taxon>
        <taxon>Chordata</taxon>
        <taxon>Craniata</taxon>
        <taxon>Vertebrata</taxon>
        <taxon>Euteleostomi</taxon>
        <taxon>Actinopterygii</taxon>
        <taxon>Neopterygii</taxon>
        <taxon>Teleostei</taxon>
        <taxon>Neoteleostei</taxon>
        <taxon>Acanthomorphata</taxon>
        <taxon>Eupercaria</taxon>
        <taxon>Sciaenidae</taxon>
        <taxon>Collichthys</taxon>
    </lineage>
</organism>
<dbReference type="STRING" id="240159.A0A4U5USZ9"/>
<keyword evidence="3" id="KW-0808">Transferase</keyword>
<dbReference type="AlphaFoldDB" id="A0A4U5USZ9"/>
<proteinExistence type="predicted"/>
<feature type="compositionally biased region" description="Basic and acidic residues" evidence="2">
    <location>
        <begin position="47"/>
        <end position="62"/>
    </location>
</feature>
<name>A0A4U5USZ9_COLLU</name>
<feature type="region of interest" description="Disordered" evidence="2">
    <location>
        <begin position="47"/>
        <end position="68"/>
    </location>
</feature>
<dbReference type="Gene3D" id="3.20.20.330">
    <property type="entry name" value="Homocysteine-binding-like domain"/>
    <property type="match status" value="1"/>
</dbReference>
<evidence type="ECO:0000256" key="2">
    <source>
        <dbReference type="SAM" id="MobiDB-lite"/>
    </source>
</evidence>
<dbReference type="EMBL" id="CM014088">
    <property type="protein sequence ID" value="TKS78284.1"/>
    <property type="molecule type" value="Genomic_DNA"/>
</dbReference>
<dbReference type="GO" id="GO:0008168">
    <property type="term" value="F:methyltransferase activity"/>
    <property type="evidence" value="ECO:0007669"/>
    <property type="project" value="UniProtKB-KW"/>
</dbReference>
<keyword evidence="4" id="KW-1185">Reference proteome</keyword>
<gene>
    <name evidence="3" type="ORF">D9C73_012890</name>
</gene>
<dbReference type="GO" id="GO:0032259">
    <property type="term" value="P:methylation"/>
    <property type="evidence" value="ECO:0007669"/>
    <property type="project" value="UniProtKB-KW"/>
</dbReference>
<evidence type="ECO:0000313" key="4">
    <source>
        <dbReference type="Proteomes" id="UP000298787"/>
    </source>
</evidence>
<sequence>MLEKFRARRDYWETIMPASGRPKCPSMSTPEGWGVTKGHADLLQHREATSSQEMKHVLEMQKKAKSSA</sequence>
<evidence type="ECO:0000256" key="1">
    <source>
        <dbReference type="ARBA" id="ARBA00034478"/>
    </source>
</evidence>
<accession>A0A4U5USZ9</accession>
<evidence type="ECO:0000313" key="3">
    <source>
        <dbReference type="EMBL" id="TKS78284.1"/>
    </source>
</evidence>
<comment type="pathway">
    <text evidence="1">Amino-acid biosynthesis; L-methionine biosynthesis via de novo pathway.</text>
</comment>
<protein>
    <submittedName>
        <fullName evidence="3">Betaine--homocysteine S-methyltransferase 1</fullName>
    </submittedName>
</protein>